<dbReference type="Pfam" id="PF04900">
    <property type="entry name" value="Fcf1"/>
    <property type="match status" value="1"/>
</dbReference>
<organism evidence="4 5">
    <name type="scientific">Actinia tenebrosa</name>
    <name type="common">Australian red waratah sea anemone</name>
    <dbReference type="NCBI Taxonomy" id="6105"/>
    <lineage>
        <taxon>Eukaryota</taxon>
        <taxon>Metazoa</taxon>
        <taxon>Cnidaria</taxon>
        <taxon>Anthozoa</taxon>
        <taxon>Hexacorallia</taxon>
        <taxon>Actiniaria</taxon>
        <taxon>Actiniidae</taxon>
        <taxon>Actinia</taxon>
    </lineage>
</organism>
<dbReference type="OrthoDB" id="25675at2759"/>
<name>A0A6P8II08_ACTTE</name>
<accession>A0A6P8II08</accession>
<feature type="compositionally biased region" description="Basic residues" evidence="2">
    <location>
        <begin position="176"/>
        <end position="189"/>
    </location>
</feature>
<dbReference type="InterPro" id="IPR006984">
    <property type="entry name" value="Fcf1/UTP23"/>
</dbReference>
<dbReference type="Gene3D" id="3.40.50.1010">
    <property type="entry name" value="5'-nuclease"/>
    <property type="match status" value="2"/>
</dbReference>
<dbReference type="Pfam" id="PF24779">
    <property type="entry name" value="UTP23_sensor"/>
    <property type="match status" value="1"/>
</dbReference>
<feature type="compositionally biased region" description="Basic and acidic residues" evidence="2">
    <location>
        <begin position="136"/>
        <end position="145"/>
    </location>
</feature>
<proteinExistence type="predicted"/>
<dbReference type="PANTHER" id="PTHR12416">
    <property type="entry name" value="RRNA-PROCESSING PROTEIN UTP23 HOMOLOG"/>
    <property type="match status" value="1"/>
</dbReference>
<evidence type="ECO:0000256" key="1">
    <source>
        <dbReference type="ARBA" id="ARBA00023242"/>
    </source>
</evidence>
<evidence type="ECO:0000259" key="3">
    <source>
        <dbReference type="Pfam" id="PF24779"/>
    </source>
</evidence>
<dbReference type="GO" id="GO:0032040">
    <property type="term" value="C:small-subunit processome"/>
    <property type="evidence" value="ECO:0007669"/>
    <property type="project" value="InterPro"/>
</dbReference>
<reference evidence="5" key="1">
    <citation type="submission" date="2025-08" db="UniProtKB">
        <authorList>
            <consortium name="RefSeq"/>
        </authorList>
    </citation>
    <scope>IDENTIFICATION</scope>
    <source>
        <tissue evidence="5">Tentacle</tissue>
    </source>
</reference>
<evidence type="ECO:0000313" key="5">
    <source>
        <dbReference type="RefSeq" id="XP_031566349.1"/>
    </source>
</evidence>
<dbReference type="RefSeq" id="XP_031566349.1">
    <property type="nucleotide sequence ID" value="XM_031710489.1"/>
</dbReference>
<keyword evidence="1" id="KW-0539">Nucleus</keyword>
<dbReference type="InterPro" id="IPR057776">
    <property type="entry name" value="UTP23_sensor"/>
</dbReference>
<feature type="region of interest" description="Disordered" evidence="2">
    <location>
        <begin position="136"/>
        <end position="201"/>
    </location>
</feature>
<feature type="domain" description="UTP23 sensor motif region" evidence="3">
    <location>
        <begin position="147"/>
        <end position="165"/>
    </location>
</feature>
<dbReference type="AlphaFoldDB" id="A0A6P8II08"/>
<keyword evidence="4" id="KW-1185">Reference proteome</keyword>
<evidence type="ECO:0000256" key="2">
    <source>
        <dbReference type="SAM" id="MobiDB-lite"/>
    </source>
</evidence>
<evidence type="ECO:0000313" key="4">
    <source>
        <dbReference type="Proteomes" id="UP000515163"/>
    </source>
</evidence>
<dbReference type="Proteomes" id="UP000515163">
    <property type="component" value="Unplaced"/>
</dbReference>
<sequence>MKVKRVKGAKKIINFYKNSFGIFEPYQVLIDLTFCQAAILGGIAGTALASHPGDQGSSPARLSVIWPSNTNRYFVATQDRELQTHLESIPGVPLMYLNHNCMVLEKPTPLSYDTAQQIQDSKVNPTSLEKETIAKLKGEPESEEKRRRKRKKPSGPNPLSILKKKRTADKTMSQTVKKKRIRKRKKAKVPTHVLQALTKES</sequence>
<dbReference type="GeneID" id="116301433"/>
<protein>
    <submittedName>
        <fullName evidence="5">rRNA-processing protein UTP23 homolog isoform X2</fullName>
    </submittedName>
</protein>
<gene>
    <name evidence="5" type="primary">LOC116301433</name>
</gene>